<reference evidence="7 8" key="1">
    <citation type="submission" date="2021-04" db="EMBL/GenBank/DDBJ databases">
        <title>Molecular and phenotypic characterization and identification of bacterial isolates recovered from the Anatolian ground squirrels (Spermophilus xanthoprymnus) and which have the potential to form a new species in the Campylobacter genus.</title>
        <authorList>
            <person name="Aydin F."/>
            <person name="Abay S."/>
            <person name="Kayman T."/>
            <person name="Karakaya E."/>
            <person name="Mustak H.K."/>
            <person name="Mustak I.B."/>
            <person name="Bilgin N."/>
            <person name="Duzler A."/>
            <person name="Sahin O."/>
            <person name="Guran O."/>
            <person name="Saticioglu I.B."/>
        </authorList>
    </citation>
    <scope>NUCLEOTIDE SEQUENCE [LARGE SCALE GENOMIC DNA]</scope>
    <source>
        <strain evidence="8">faydin-G24</strain>
    </source>
</reference>
<sequence>MSLASLFILMATHFVAVITPGPDVFLVLRTSLAHGFKHSVFACIGVGIGIVLWVILTAFGLKTLFALFPSLQIILMIFSVCYLSYLSFLLFKSAKSAKNRANNAIKTNENDKNPTSAKQFLLIGLLTNLSNPKAILYFASIFSRFVEKTNNFLDVTILVSVISIESVFIFIAMGWLFSTKKAREKFLSNQHLLDGICSAIFGLFALIIFYELIVYFLAI</sequence>
<feature type="transmembrane region" description="Helical" evidence="6">
    <location>
        <begin position="6"/>
        <end position="28"/>
    </location>
</feature>
<keyword evidence="3 6" id="KW-0812">Transmembrane</keyword>
<gene>
    <name evidence="7" type="ORF">KDD93_04750</name>
</gene>
<dbReference type="PANTHER" id="PTHR30086:SF19">
    <property type="entry name" value="THREONINE EFFLUX PROTEIN"/>
    <property type="match status" value="1"/>
</dbReference>
<dbReference type="PANTHER" id="PTHR30086">
    <property type="entry name" value="ARGININE EXPORTER PROTEIN ARGO"/>
    <property type="match status" value="1"/>
</dbReference>
<protein>
    <submittedName>
        <fullName evidence="7">LysE family translocator</fullName>
    </submittedName>
</protein>
<evidence type="ECO:0000313" key="7">
    <source>
        <dbReference type="EMBL" id="MBR8463886.1"/>
    </source>
</evidence>
<dbReference type="RefSeq" id="WP_212141920.1">
    <property type="nucleotide sequence ID" value="NZ_JAGSSW010000004.1"/>
</dbReference>
<dbReference type="Pfam" id="PF01810">
    <property type="entry name" value="LysE"/>
    <property type="match status" value="1"/>
</dbReference>
<feature type="transmembrane region" description="Helical" evidence="6">
    <location>
        <begin position="155"/>
        <end position="177"/>
    </location>
</feature>
<evidence type="ECO:0000256" key="4">
    <source>
        <dbReference type="ARBA" id="ARBA00022989"/>
    </source>
</evidence>
<feature type="transmembrane region" description="Helical" evidence="6">
    <location>
        <begin position="120"/>
        <end position="143"/>
    </location>
</feature>
<name>A0ABS5HHY7_9BACT</name>
<feature type="transmembrane region" description="Helical" evidence="6">
    <location>
        <begin position="198"/>
        <end position="218"/>
    </location>
</feature>
<comment type="subcellular location">
    <subcellularLocation>
        <location evidence="1">Cell membrane</location>
        <topology evidence="1">Multi-pass membrane protein</topology>
    </subcellularLocation>
</comment>
<proteinExistence type="predicted"/>
<accession>A0ABS5HHY7</accession>
<keyword evidence="8" id="KW-1185">Reference proteome</keyword>
<evidence type="ECO:0000256" key="2">
    <source>
        <dbReference type="ARBA" id="ARBA00022475"/>
    </source>
</evidence>
<keyword evidence="2" id="KW-1003">Cell membrane</keyword>
<evidence type="ECO:0000256" key="5">
    <source>
        <dbReference type="ARBA" id="ARBA00023136"/>
    </source>
</evidence>
<feature type="transmembrane region" description="Helical" evidence="6">
    <location>
        <begin position="40"/>
        <end position="61"/>
    </location>
</feature>
<evidence type="ECO:0000256" key="1">
    <source>
        <dbReference type="ARBA" id="ARBA00004651"/>
    </source>
</evidence>
<dbReference type="Proteomes" id="UP000682951">
    <property type="component" value="Unassembled WGS sequence"/>
</dbReference>
<comment type="caution">
    <text evidence="7">The sequence shown here is derived from an EMBL/GenBank/DDBJ whole genome shotgun (WGS) entry which is preliminary data.</text>
</comment>
<keyword evidence="4 6" id="KW-1133">Transmembrane helix</keyword>
<organism evidence="7 8">
    <name type="scientific">Campylobacter anatolicus</name>
    <dbReference type="NCBI Taxonomy" id="2829105"/>
    <lineage>
        <taxon>Bacteria</taxon>
        <taxon>Pseudomonadati</taxon>
        <taxon>Campylobacterota</taxon>
        <taxon>Epsilonproteobacteria</taxon>
        <taxon>Campylobacterales</taxon>
        <taxon>Campylobacteraceae</taxon>
        <taxon>Campylobacter</taxon>
    </lineage>
</organism>
<evidence type="ECO:0000256" key="3">
    <source>
        <dbReference type="ARBA" id="ARBA00022692"/>
    </source>
</evidence>
<dbReference type="InterPro" id="IPR001123">
    <property type="entry name" value="LeuE-type"/>
</dbReference>
<evidence type="ECO:0000256" key="6">
    <source>
        <dbReference type="SAM" id="Phobius"/>
    </source>
</evidence>
<dbReference type="EMBL" id="JAGSSW010000004">
    <property type="protein sequence ID" value="MBR8463886.1"/>
    <property type="molecule type" value="Genomic_DNA"/>
</dbReference>
<feature type="transmembrane region" description="Helical" evidence="6">
    <location>
        <begin position="73"/>
        <end position="91"/>
    </location>
</feature>
<keyword evidence="5 6" id="KW-0472">Membrane</keyword>
<evidence type="ECO:0000313" key="8">
    <source>
        <dbReference type="Proteomes" id="UP000682951"/>
    </source>
</evidence>